<proteinExistence type="predicted"/>
<evidence type="ECO:0008006" key="4">
    <source>
        <dbReference type="Google" id="ProtNLM"/>
    </source>
</evidence>
<dbReference type="Proteomes" id="UP000462066">
    <property type="component" value="Unassembled WGS sequence"/>
</dbReference>
<organism evidence="2 3">
    <name type="scientific">Pseudoxanthomonas broegbernensis</name>
    <dbReference type="NCBI Taxonomy" id="83619"/>
    <lineage>
        <taxon>Bacteria</taxon>
        <taxon>Pseudomonadati</taxon>
        <taxon>Pseudomonadota</taxon>
        <taxon>Gammaproteobacteria</taxon>
        <taxon>Lysobacterales</taxon>
        <taxon>Lysobacteraceae</taxon>
        <taxon>Pseudoxanthomonas</taxon>
    </lineage>
</organism>
<evidence type="ECO:0000256" key="1">
    <source>
        <dbReference type="SAM" id="SignalP"/>
    </source>
</evidence>
<keyword evidence="3" id="KW-1185">Reference proteome</keyword>
<sequence>MVFTLCVTLSAAAAWAGEDISKVNGSIQAEAGRPYGSLETVNGAIRIADAARAGAASTVNGSIDLGRSAQAERLETVNGAIRIARDAQVAKGVETVNGGVFVDRGGTVGGDVETVNGAIGLVGTRVGGGVRTVNGDVTIGVGSHVRGGILIERSSSWFQAMPRRRTRVVIGPDAVVEGPLVFRREVDLHVHRSARIGPVSGAEAMLYDSDTAPRN</sequence>
<evidence type="ECO:0000313" key="3">
    <source>
        <dbReference type="Proteomes" id="UP000462066"/>
    </source>
</evidence>
<feature type="signal peptide" evidence="1">
    <location>
        <begin position="1"/>
        <end position="16"/>
    </location>
</feature>
<accession>A0A7V8GK22</accession>
<reference evidence="2 3" key="1">
    <citation type="submission" date="2017-10" db="EMBL/GenBank/DDBJ databases">
        <title>Whole genome sequencing of Pseudoxanthomonas broegbernensis DSM 12573(T).</title>
        <authorList>
            <person name="Kumar S."/>
            <person name="Bansal K."/>
            <person name="Kaur A."/>
            <person name="Patil P."/>
            <person name="Sharma S."/>
            <person name="Patil P.B."/>
        </authorList>
    </citation>
    <scope>NUCLEOTIDE SEQUENCE [LARGE SCALE GENOMIC DNA]</scope>
    <source>
        <strain evidence="2 3">DSM 12573</strain>
    </source>
</reference>
<gene>
    <name evidence="2" type="ORF">B1992_14725</name>
</gene>
<protein>
    <recommendedName>
        <fullName evidence="4">Polymer-forming cytoskeletal protein</fullName>
    </recommendedName>
</protein>
<keyword evidence="1" id="KW-0732">Signal</keyword>
<dbReference type="EMBL" id="MWIP01000025">
    <property type="protein sequence ID" value="KAF1684696.1"/>
    <property type="molecule type" value="Genomic_DNA"/>
</dbReference>
<name>A0A7V8GK22_9GAMM</name>
<dbReference type="AlphaFoldDB" id="A0A7V8GK22"/>
<comment type="caution">
    <text evidence="2">The sequence shown here is derived from an EMBL/GenBank/DDBJ whole genome shotgun (WGS) entry which is preliminary data.</text>
</comment>
<feature type="chain" id="PRO_5031279269" description="Polymer-forming cytoskeletal protein" evidence="1">
    <location>
        <begin position="17"/>
        <end position="215"/>
    </location>
</feature>
<evidence type="ECO:0000313" key="2">
    <source>
        <dbReference type="EMBL" id="KAF1684696.1"/>
    </source>
</evidence>